<dbReference type="Gene3D" id="3.40.50.10140">
    <property type="entry name" value="Toll/interleukin-1 receptor homology (TIR) domain"/>
    <property type="match status" value="1"/>
</dbReference>
<dbReference type="InterPro" id="IPR019734">
    <property type="entry name" value="TPR_rpt"/>
</dbReference>
<dbReference type="GO" id="GO:0005737">
    <property type="term" value="C:cytoplasm"/>
    <property type="evidence" value="ECO:0007669"/>
    <property type="project" value="UniProtKB-SubCell"/>
</dbReference>
<comment type="similarity">
    <text evidence="5">Belongs to the Rap family.</text>
</comment>
<dbReference type="SUPFAM" id="SSF48452">
    <property type="entry name" value="TPR-like"/>
    <property type="match status" value="2"/>
</dbReference>
<comment type="subcellular location">
    <subcellularLocation>
        <location evidence="1">Cytoplasm</location>
    </subcellularLocation>
</comment>
<keyword evidence="2" id="KW-0963">Cytoplasm</keyword>
<dbReference type="Proteomes" id="UP000094056">
    <property type="component" value="Unassembled WGS sequence"/>
</dbReference>
<keyword evidence="3" id="KW-0677">Repeat</keyword>
<dbReference type="InterPro" id="IPR035897">
    <property type="entry name" value="Toll_tir_struct_dom_sf"/>
</dbReference>
<gene>
    <name evidence="8" type="ORF">SCARUB_03650</name>
</gene>
<dbReference type="Pfam" id="PF13676">
    <property type="entry name" value="TIR_2"/>
    <property type="match status" value="1"/>
</dbReference>
<sequence>MKKDYIFISHCTKDAEFAKTLRKGLEARGLYTRVDSRVSALGEELAPEIKQAIEQACLFVVIIGANTKNSIHVLKETKYALEVRKRGGDDYKVIPIILEGVEPAALSVCFGKEPVRTKIQIGSGGISEAIPQILAAMGERLSDKQKRSLFADIELSLRRLSPGIREKIKSLGVFQGGGSISSVANVSKLNEEERDLMVSELLEIGLAEPMPYGFLRFHPALCPYLYQELDQASLDRSKARWAESMRQLSEFLYKQQSEDTQLADSLTLMELPNLIQSLEYVQAQAVPEVTLDRAVILEQLIAQLGKPQLLTKVKAIMEEEEKKSGDWSNVRFEALSMQVERLLGIGYFPQALSVVQVLLDKCMKAGEGVYEGADYDTAVANLLLGRVLRVGGAAEDALKSINEAHRRFQLIAERGDTDAAGKMASASLAKKGECLLDLGRLDESAAAYEESIHVAEELKSERHIAVGKGQLGMVRFSQGRYEDALKAHNEAREIFENLGEPNMVAVALQQTGVVLEEIGQFEEAEQAYQQSLAINVQQNNPLDEARSLGQLGNFYAKVGRSEEAVTSFRRAAEKYTKINDMANEGRVRGNLTITLIILKRYDEARREIQRAIECFKPYGHHVEPWRAWDKLCDIELADGNKEAADRAREQAIQSYLACRRDGGEDQNPGGRLCALFKKALENQQPGEIEKQLDEVAGDPNIPASGKLLVSKLQAILAGSRERELASDPGLNYVDAAEILFLLEGLGR</sequence>
<dbReference type="PROSITE" id="PS50005">
    <property type="entry name" value="TPR"/>
    <property type="match status" value="2"/>
</dbReference>
<dbReference type="PANTHER" id="PTHR46630:SF1">
    <property type="entry name" value="TETRATRICOPEPTIDE REPEAT PROTEIN 29"/>
    <property type="match status" value="1"/>
</dbReference>
<evidence type="ECO:0000313" key="9">
    <source>
        <dbReference type="Proteomes" id="UP000094056"/>
    </source>
</evidence>
<proteinExistence type="inferred from homology"/>
<dbReference type="EMBL" id="MAYW01000133">
    <property type="protein sequence ID" value="ODS31229.1"/>
    <property type="molecule type" value="Genomic_DNA"/>
</dbReference>
<dbReference type="InterPro" id="IPR011990">
    <property type="entry name" value="TPR-like_helical_dom_sf"/>
</dbReference>
<dbReference type="SUPFAM" id="SSF52200">
    <property type="entry name" value="Toll/Interleukin receptor TIR domain"/>
    <property type="match status" value="1"/>
</dbReference>
<dbReference type="AlphaFoldDB" id="A0A1E3X6R3"/>
<dbReference type="InterPro" id="IPR051476">
    <property type="entry name" value="Bac_ResReg_Asp_Phosphatase"/>
</dbReference>
<feature type="repeat" description="TPR" evidence="6">
    <location>
        <begin position="505"/>
        <end position="538"/>
    </location>
</feature>
<accession>A0A1E3X6R3</accession>
<evidence type="ECO:0000256" key="4">
    <source>
        <dbReference type="ARBA" id="ARBA00022803"/>
    </source>
</evidence>
<evidence type="ECO:0000256" key="3">
    <source>
        <dbReference type="ARBA" id="ARBA00022737"/>
    </source>
</evidence>
<dbReference type="GO" id="GO:0007165">
    <property type="term" value="P:signal transduction"/>
    <property type="evidence" value="ECO:0007669"/>
    <property type="project" value="InterPro"/>
</dbReference>
<dbReference type="Pfam" id="PF13424">
    <property type="entry name" value="TPR_12"/>
    <property type="match status" value="2"/>
</dbReference>
<dbReference type="PANTHER" id="PTHR46630">
    <property type="entry name" value="TETRATRICOPEPTIDE REPEAT PROTEIN 29"/>
    <property type="match status" value="1"/>
</dbReference>
<reference evidence="8 9" key="1">
    <citation type="submission" date="2016-07" db="EMBL/GenBank/DDBJ databases">
        <title>Draft genome of Scalindua rubra, obtained from a brine-seawater interface in the Red Sea, sheds light on salt adaptation in anammox bacteria.</title>
        <authorList>
            <person name="Speth D.R."/>
            <person name="Lagkouvardos I."/>
            <person name="Wang Y."/>
            <person name="Qian P.-Y."/>
            <person name="Dutilh B.E."/>
            <person name="Jetten M.S."/>
        </authorList>
    </citation>
    <scope>NUCLEOTIDE SEQUENCE [LARGE SCALE GENOMIC DNA]</scope>
    <source>
        <strain evidence="8">BSI-1</strain>
    </source>
</reference>
<evidence type="ECO:0000259" key="7">
    <source>
        <dbReference type="PROSITE" id="PS50104"/>
    </source>
</evidence>
<evidence type="ECO:0000256" key="1">
    <source>
        <dbReference type="ARBA" id="ARBA00004496"/>
    </source>
</evidence>
<evidence type="ECO:0000313" key="8">
    <source>
        <dbReference type="EMBL" id="ODS31229.1"/>
    </source>
</evidence>
<feature type="repeat" description="TPR" evidence="6">
    <location>
        <begin position="545"/>
        <end position="578"/>
    </location>
</feature>
<feature type="domain" description="TIR" evidence="7">
    <location>
        <begin position="2"/>
        <end position="161"/>
    </location>
</feature>
<dbReference type="SMART" id="SM00028">
    <property type="entry name" value="TPR"/>
    <property type="match status" value="5"/>
</dbReference>
<name>A0A1E3X6R3_9BACT</name>
<comment type="caution">
    <text evidence="8">The sequence shown here is derived from an EMBL/GenBank/DDBJ whole genome shotgun (WGS) entry which is preliminary data.</text>
</comment>
<dbReference type="Gene3D" id="1.25.40.10">
    <property type="entry name" value="Tetratricopeptide repeat domain"/>
    <property type="match status" value="2"/>
</dbReference>
<evidence type="ECO:0000256" key="2">
    <source>
        <dbReference type="ARBA" id="ARBA00022490"/>
    </source>
</evidence>
<evidence type="ECO:0000256" key="5">
    <source>
        <dbReference type="ARBA" id="ARBA00038253"/>
    </source>
</evidence>
<protein>
    <recommendedName>
        <fullName evidence="7">TIR domain-containing protein</fullName>
    </recommendedName>
</protein>
<dbReference type="SMART" id="SM00255">
    <property type="entry name" value="TIR"/>
    <property type="match status" value="1"/>
</dbReference>
<evidence type="ECO:0000256" key="6">
    <source>
        <dbReference type="PROSITE-ProRule" id="PRU00339"/>
    </source>
</evidence>
<dbReference type="InterPro" id="IPR000157">
    <property type="entry name" value="TIR_dom"/>
</dbReference>
<organism evidence="8 9">
    <name type="scientific">Candidatus Scalindua rubra</name>
    <dbReference type="NCBI Taxonomy" id="1872076"/>
    <lineage>
        <taxon>Bacteria</taxon>
        <taxon>Pseudomonadati</taxon>
        <taxon>Planctomycetota</taxon>
        <taxon>Candidatus Brocadiia</taxon>
        <taxon>Candidatus Brocadiales</taxon>
        <taxon>Candidatus Scalinduaceae</taxon>
        <taxon>Candidatus Scalindua</taxon>
    </lineage>
</organism>
<dbReference type="PROSITE" id="PS50104">
    <property type="entry name" value="TIR"/>
    <property type="match status" value="1"/>
</dbReference>
<keyword evidence="4 6" id="KW-0802">TPR repeat</keyword>